<evidence type="ECO:0000256" key="1">
    <source>
        <dbReference type="ARBA" id="ARBA00022737"/>
    </source>
</evidence>
<sequence>MDVVAGLMKEMGLIDLYPDMIVHVVLIKEFFVAGRLEDASGLFKVMKGHRCSTEHWAFCIRESCGCAPNCVTINKLIKGLCTDGCLEEAYKLIDKFVAGGRDSNGVMVERGIQLKAPHVDNIVETFEKFWRKRACFTYYYDDESKTSFNLTLRFFFDNFEQVEGSLTGEIFCPVLEYAMA</sequence>
<dbReference type="NCBIfam" id="TIGR00756">
    <property type="entry name" value="PPR"/>
    <property type="match status" value="1"/>
</dbReference>
<dbReference type="PROSITE" id="PS51375">
    <property type="entry name" value="PPR"/>
    <property type="match status" value="1"/>
</dbReference>
<evidence type="ECO:0000313" key="4">
    <source>
        <dbReference type="Proteomes" id="UP000325577"/>
    </source>
</evidence>
<reference evidence="3 4" key="1">
    <citation type="submission" date="2019-09" db="EMBL/GenBank/DDBJ databases">
        <title>A chromosome-level genome assembly of the Chinese tupelo Nyssa sinensis.</title>
        <authorList>
            <person name="Yang X."/>
            <person name="Kang M."/>
            <person name="Yang Y."/>
            <person name="Xiong H."/>
            <person name="Wang M."/>
            <person name="Zhang Z."/>
            <person name="Wang Z."/>
            <person name="Wu H."/>
            <person name="Ma T."/>
            <person name="Liu J."/>
            <person name="Xi Z."/>
        </authorList>
    </citation>
    <scope>NUCLEOTIDE SEQUENCE [LARGE SCALE GENOMIC DNA]</scope>
    <source>
        <strain evidence="3">J267</strain>
        <tissue evidence="3">Leaf</tissue>
    </source>
</reference>
<evidence type="ECO:0000313" key="3">
    <source>
        <dbReference type="EMBL" id="KAA8526037.1"/>
    </source>
</evidence>
<dbReference type="EMBL" id="CM018046">
    <property type="protein sequence ID" value="KAA8526037.1"/>
    <property type="molecule type" value="Genomic_DNA"/>
</dbReference>
<organism evidence="3 4">
    <name type="scientific">Nyssa sinensis</name>
    <dbReference type="NCBI Taxonomy" id="561372"/>
    <lineage>
        <taxon>Eukaryota</taxon>
        <taxon>Viridiplantae</taxon>
        <taxon>Streptophyta</taxon>
        <taxon>Embryophyta</taxon>
        <taxon>Tracheophyta</taxon>
        <taxon>Spermatophyta</taxon>
        <taxon>Magnoliopsida</taxon>
        <taxon>eudicotyledons</taxon>
        <taxon>Gunneridae</taxon>
        <taxon>Pentapetalae</taxon>
        <taxon>asterids</taxon>
        <taxon>Cornales</taxon>
        <taxon>Nyssaceae</taxon>
        <taxon>Nyssa</taxon>
    </lineage>
</organism>
<protein>
    <recommendedName>
        <fullName evidence="5">Pentatricopeptide repeat-containing protein</fullName>
    </recommendedName>
</protein>
<dbReference type="Proteomes" id="UP000325577">
    <property type="component" value="Linkage Group LG3"/>
</dbReference>
<keyword evidence="1" id="KW-0677">Repeat</keyword>
<accession>A0A5J5A9F8</accession>
<keyword evidence="4" id="KW-1185">Reference proteome</keyword>
<dbReference type="AlphaFoldDB" id="A0A5J5A9F8"/>
<dbReference type="InterPro" id="IPR002885">
    <property type="entry name" value="PPR_rpt"/>
</dbReference>
<dbReference type="OrthoDB" id="185373at2759"/>
<feature type="repeat" description="PPR" evidence="2">
    <location>
        <begin position="69"/>
        <end position="103"/>
    </location>
</feature>
<dbReference type="InterPro" id="IPR051222">
    <property type="entry name" value="PPR/CCM1_RNA-binding"/>
</dbReference>
<name>A0A5J5A9F8_9ASTE</name>
<evidence type="ECO:0008006" key="5">
    <source>
        <dbReference type="Google" id="ProtNLM"/>
    </source>
</evidence>
<dbReference type="Gene3D" id="1.25.40.10">
    <property type="entry name" value="Tetratricopeptide repeat domain"/>
    <property type="match status" value="1"/>
</dbReference>
<dbReference type="InterPro" id="IPR011990">
    <property type="entry name" value="TPR-like_helical_dom_sf"/>
</dbReference>
<evidence type="ECO:0000256" key="2">
    <source>
        <dbReference type="PROSITE-ProRule" id="PRU00708"/>
    </source>
</evidence>
<dbReference type="Pfam" id="PF01535">
    <property type="entry name" value="PPR"/>
    <property type="match status" value="1"/>
</dbReference>
<dbReference type="PANTHER" id="PTHR47942">
    <property type="entry name" value="TETRATRICOPEPTIDE REPEAT (TPR)-LIKE SUPERFAMILY PROTEIN-RELATED"/>
    <property type="match status" value="1"/>
</dbReference>
<proteinExistence type="predicted"/>
<gene>
    <name evidence="3" type="ORF">F0562_007863</name>
</gene>
<dbReference type="PANTHER" id="PTHR47942:SF16">
    <property type="entry name" value="PENTATRICOPEPTIDE REPEAT DOMAIN CONTAINING PROTEIN-RELATED"/>
    <property type="match status" value="1"/>
</dbReference>
<dbReference type="Pfam" id="PF12854">
    <property type="entry name" value="PPR_1"/>
    <property type="match status" value="1"/>
</dbReference>